<reference evidence="10" key="1">
    <citation type="submission" date="2016-10" db="EMBL/GenBank/DDBJ databases">
        <authorList>
            <person name="Varghese N."/>
            <person name="Submissions S."/>
        </authorList>
    </citation>
    <scope>NUCLEOTIDE SEQUENCE [LARGE SCALE GENOMIC DNA]</scope>
    <source>
        <strain evidence="10">DSM 45843</strain>
    </source>
</reference>
<dbReference type="CDD" id="cd06261">
    <property type="entry name" value="TM_PBP2"/>
    <property type="match status" value="1"/>
</dbReference>
<keyword evidence="4 7" id="KW-0812">Transmembrane</keyword>
<dbReference type="SUPFAM" id="SSF161098">
    <property type="entry name" value="MetI-like"/>
    <property type="match status" value="1"/>
</dbReference>
<feature type="transmembrane region" description="Helical" evidence="7">
    <location>
        <begin position="168"/>
        <end position="184"/>
    </location>
</feature>
<protein>
    <submittedName>
        <fullName evidence="9">Peptide/nickel transport system permease protein</fullName>
    </submittedName>
</protein>
<evidence type="ECO:0000256" key="3">
    <source>
        <dbReference type="ARBA" id="ARBA00022475"/>
    </source>
</evidence>
<dbReference type="InterPro" id="IPR050366">
    <property type="entry name" value="BP-dependent_transpt_permease"/>
</dbReference>
<evidence type="ECO:0000313" key="9">
    <source>
        <dbReference type="EMBL" id="SDN74608.1"/>
    </source>
</evidence>
<dbReference type="Pfam" id="PF00528">
    <property type="entry name" value="BPD_transp_1"/>
    <property type="match status" value="1"/>
</dbReference>
<dbReference type="PANTHER" id="PTHR43386:SF1">
    <property type="entry name" value="D,D-DIPEPTIDE TRANSPORT SYSTEM PERMEASE PROTEIN DDPC-RELATED"/>
    <property type="match status" value="1"/>
</dbReference>
<dbReference type="EMBL" id="FNIR01000002">
    <property type="protein sequence ID" value="SDN74608.1"/>
    <property type="molecule type" value="Genomic_DNA"/>
</dbReference>
<dbReference type="InterPro" id="IPR000515">
    <property type="entry name" value="MetI-like"/>
</dbReference>
<gene>
    <name evidence="9" type="ORF">SAMN05660199_00581</name>
</gene>
<feature type="transmembrane region" description="Helical" evidence="7">
    <location>
        <begin position="144"/>
        <end position="162"/>
    </location>
</feature>
<keyword evidence="3" id="KW-1003">Cell membrane</keyword>
<dbReference type="Proteomes" id="UP000199088">
    <property type="component" value="Unassembled WGS sequence"/>
</dbReference>
<evidence type="ECO:0000256" key="4">
    <source>
        <dbReference type="ARBA" id="ARBA00022692"/>
    </source>
</evidence>
<dbReference type="PROSITE" id="PS50928">
    <property type="entry name" value="ABC_TM1"/>
    <property type="match status" value="1"/>
</dbReference>
<dbReference type="Gene3D" id="1.10.3720.10">
    <property type="entry name" value="MetI-like"/>
    <property type="match status" value="1"/>
</dbReference>
<dbReference type="STRING" id="1052260.SAMN05660199_00581"/>
<feature type="transmembrane region" description="Helical" evidence="7">
    <location>
        <begin position="269"/>
        <end position="290"/>
    </location>
</feature>
<dbReference type="GO" id="GO:0055085">
    <property type="term" value="P:transmembrane transport"/>
    <property type="evidence" value="ECO:0007669"/>
    <property type="project" value="InterPro"/>
</dbReference>
<dbReference type="PANTHER" id="PTHR43386">
    <property type="entry name" value="OLIGOPEPTIDE TRANSPORT SYSTEM PERMEASE PROTEIN APPC"/>
    <property type="match status" value="1"/>
</dbReference>
<keyword evidence="2 7" id="KW-0813">Transport</keyword>
<keyword evidence="5 7" id="KW-1133">Transmembrane helix</keyword>
<evidence type="ECO:0000259" key="8">
    <source>
        <dbReference type="PROSITE" id="PS50928"/>
    </source>
</evidence>
<dbReference type="AlphaFoldDB" id="A0A1H0DX16"/>
<keyword evidence="6 7" id="KW-0472">Membrane</keyword>
<accession>A0A1H0DX16</accession>
<evidence type="ECO:0000256" key="1">
    <source>
        <dbReference type="ARBA" id="ARBA00004651"/>
    </source>
</evidence>
<name>A0A1H0DX16_9ACTN</name>
<evidence type="ECO:0000256" key="2">
    <source>
        <dbReference type="ARBA" id="ARBA00022448"/>
    </source>
</evidence>
<dbReference type="GO" id="GO:0005886">
    <property type="term" value="C:plasma membrane"/>
    <property type="evidence" value="ECO:0007669"/>
    <property type="project" value="UniProtKB-SubCell"/>
</dbReference>
<organism evidence="9 10">
    <name type="scientific">Klenkia soli</name>
    <dbReference type="NCBI Taxonomy" id="1052260"/>
    <lineage>
        <taxon>Bacteria</taxon>
        <taxon>Bacillati</taxon>
        <taxon>Actinomycetota</taxon>
        <taxon>Actinomycetes</taxon>
        <taxon>Geodermatophilales</taxon>
        <taxon>Geodermatophilaceae</taxon>
        <taxon>Klenkia</taxon>
    </lineage>
</organism>
<sequence>MTITAGALPETGPFGGAGLPQTPLDDEKLPFRVRMRRFARPQIVVGAVVVLVWVGVIALAGVLAPHDPFASSGGRLLPPSAEHLFGTDSLGRDVFSRVLHGARLSLPIAVLAIVLSVAVGSVVGAVAGFFGGWVDAVLMRTADITMAFPSILLAMAVAAALGPGLTNAFLAIVAVWWPIYARLVRGQILSIKEREHVLAARAIGMSRTAILRKHVLPHSLTPVSVNATMDLGSIIILVASLSFLGLGALPPSPEWGAMITDGAANFYQWWIAAGPGIAMITVVLAVNFLGDGLRDVFDVKNRGR</sequence>
<comment type="subcellular location">
    <subcellularLocation>
        <location evidence="1 7">Cell membrane</location>
        <topology evidence="1 7">Multi-pass membrane protein</topology>
    </subcellularLocation>
</comment>
<feature type="transmembrane region" description="Helical" evidence="7">
    <location>
        <begin position="43"/>
        <end position="64"/>
    </location>
</feature>
<evidence type="ECO:0000256" key="5">
    <source>
        <dbReference type="ARBA" id="ARBA00022989"/>
    </source>
</evidence>
<evidence type="ECO:0000313" key="10">
    <source>
        <dbReference type="Proteomes" id="UP000199088"/>
    </source>
</evidence>
<proteinExistence type="inferred from homology"/>
<feature type="domain" description="ABC transmembrane type-1" evidence="8">
    <location>
        <begin position="102"/>
        <end position="290"/>
    </location>
</feature>
<keyword evidence="10" id="KW-1185">Reference proteome</keyword>
<dbReference type="InterPro" id="IPR035906">
    <property type="entry name" value="MetI-like_sf"/>
</dbReference>
<evidence type="ECO:0000256" key="7">
    <source>
        <dbReference type="RuleBase" id="RU363032"/>
    </source>
</evidence>
<feature type="transmembrane region" description="Helical" evidence="7">
    <location>
        <begin position="231"/>
        <end position="249"/>
    </location>
</feature>
<comment type="similarity">
    <text evidence="7">Belongs to the binding-protein-dependent transport system permease family.</text>
</comment>
<feature type="transmembrane region" description="Helical" evidence="7">
    <location>
        <begin position="108"/>
        <end position="132"/>
    </location>
</feature>
<evidence type="ECO:0000256" key="6">
    <source>
        <dbReference type="ARBA" id="ARBA00023136"/>
    </source>
</evidence>
<dbReference type="RefSeq" id="WP_207500214.1">
    <property type="nucleotide sequence ID" value="NZ_FNIR01000002.1"/>
</dbReference>